<feature type="compositionally biased region" description="Basic and acidic residues" evidence="1">
    <location>
        <begin position="374"/>
        <end position="389"/>
    </location>
</feature>
<proteinExistence type="predicted"/>
<sequence length="958" mass="101279">MFNRSVPGFHRLDTDLLGRVCSAAEGDELADCISWSQTQGSSQSSGAAEAPAHVSKPAPVSHNPAPGSDEEILPPSIEDSSPALQSSQLVQDPSQDSPVVCVSHYSRPPAAAQPALSSVLPNPDPNAPSPVLHRPSVATSSRQTDGQRVGTSRAARRIFHQSATETTSTSGTAAAQKRSTAVPTFNAAAASAKSVQTQSGRHSSPGSELEDSPPPVPRLSPVLGTQRSPVLRPSRSPVLRPTRRLRPATETVQITDVSKYDTRVSDAAASVAKSATEVSEDASPSVAKQATECATECATEKPKSTTSVSLMTSRESKSAPSSSKHTQPEIQPRLAQKTTVGEGPSSAGSSPVIERRRRRRGRTNSASGAGSAAHRTDDATRMSTDRTEETPMGVRPAAVAVSRVEDVTPLCAPDPALVSPAVTRRSVDKAPRRPGPVRQLFPAFEASRATGVPGPSAGRAASAGVRSSMASELPRQPSHESPNNPRNPENSRETSNTTNETSRTGGDRSHVSTPRRPAGGSSGSRCRHPSGDSAQTTKRRRTLLSVDEELRSGPGREPEPVPTVSSQERLRWLRAVTGADRTVPQAVTTDRRASDFVRQLRRSEVTPEKTAAEPEVPPSGRKLPPKRRGLVQRLRRVLKRSGAFVRMSRHRTGGAPDQGCLRVFVERCERQVGARMVLGRTADPSRSSGDPGRSSGDPGRPSDDPGEGTVQVLLANGADLPAVSAGDTLLLHPPWQRLQVSEGPPVLLPIGGASVEPGPPPPPPPVVFVELTCPCPDDAPLPAQCLRPFPRTVSPSRQPLTQSHLTTVREAVSADCPLDDTTILSALGCGGDVVNTIDATVLHVCQYRCPADSQTSDGPEEDWCWSLLVRDGAGTVAEVVVPAPLVRRYRTLVRSGTRLRLTGLVVRERTTSDQHPALASIVVRLTGGADPGFTYILQALSNDSQLTELPGRTVSAGG</sequence>
<feature type="region of interest" description="Disordered" evidence="1">
    <location>
        <begin position="410"/>
        <end position="566"/>
    </location>
</feature>
<reference evidence="2 3" key="1">
    <citation type="submission" date="2019-07" db="EMBL/GenBank/DDBJ databases">
        <title>Draft genome assembly of a fouling barnacle, Amphibalanus amphitrite (Darwin, 1854): The first reference genome for Thecostraca.</title>
        <authorList>
            <person name="Kim W."/>
        </authorList>
    </citation>
    <scope>NUCLEOTIDE SEQUENCE [LARGE SCALE GENOMIC DNA]</scope>
    <source>
        <strain evidence="2">SNU_AA5</strain>
        <tissue evidence="2">Soma without cirri and trophi</tissue>
    </source>
</reference>
<gene>
    <name evidence="2" type="ORF">FJT64_001030</name>
</gene>
<feature type="compositionally biased region" description="Low complexity" evidence="1">
    <location>
        <begin position="363"/>
        <end position="373"/>
    </location>
</feature>
<feature type="region of interest" description="Disordered" evidence="1">
    <location>
        <begin position="275"/>
        <end position="397"/>
    </location>
</feature>
<feature type="compositionally biased region" description="Low complexity" evidence="1">
    <location>
        <begin position="479"/>
        <end position="504"/>
    </location>
</feature>
<dbReference type="AlphaFoldDB" id="A0A6A4VKW0"/>
<comment type="caution">
    <text evidence="2">The sequence shown here is derived from an EMBL/GenBank/DDBJ whole genome shotgun (WGS) entry which is preliminary data.</text>
</comment>
<feature type="compositionally biased region" description="Polar residues" evidence="1">
    <location>
        <begin position="137"/>
        <end position="150"/>
    </location>
</feature>
<feature type="region of interest" description="Disordered" evidence="1">
    <location>
        <begin position="38"/>
        <end position="250"/>
    </location>
</feature>
<protein>
    <submittedName>
        <fullName evidence="2">Uncharacterized protein</fullName>
    </submittedName>
</protein>
<feature type="compositionally biased region" description="Low complexity" evidence="1">
    <location>
        <begin position="451"/>
        <end position="468"/>
    </location>
</feature>
<feature type="compositionally biased region" description="Polar residues" evidence="1">
    <location>
        <begin position="78"/>
        <end position="97"/>
    </location>
</feature>
<feature type="compositionally biased region" description="Low complexity" evidence="1">
    <location>
        <begin position="162"/>
        <end position="175"/>
    </location>
</feature>
<organism evidence="2 3">
    <name type="scientific">Amphibalanus amphitrite</name>
    <name type="common">Striped barnacle</name>
    <name type="synonym">Balanus amphitrite</name>
    <dbReference type="NCBI Taxonomy" id="1232801"/>
    <lineage>
        <taxon>Eukaryota</taxon>
        <taxon>Metazoa</taxon>
        <taxon>Ecdysozoa</taxon>
        <taxon>Arthropoda</taxon>
        <taxon>Crustacea</taxon>
        <taxon>Multicrustacea</taxon>
        <taxon>Cirripedia</taxon>
        <taxon>Thoracica</taxon>
        <taxon>Thoracicalcarea</taxon>
        <taxon>Balanomorpha</taxon>
        <taxon>Balanoidea</taxon>
        <taxon>Balanidae</taxon>
        <taxon>Amphibalaninae</taxon>
        <taxon>Amphibalanus</taxon>
    </lineage>
</organism>
<feature type="compositionally biased region" description="Polar residues" evidence="1">
    <location>
        <begin position="193"/>
        <end position="206"/>
    </location>
</feature>
<accession>A0A6A4VKW0</accession>
<feature type="region of interest" description="Disordered" evidence="1">
    <location>
        <begin position="676"/>
        <end position="709"/>
    </location>
</feature>
<evidence type="ECO:0000256" key="1">
    <source>
        <dbReference type="SAM" id="MobiDB-lite"/>
    </source>
</evidence>
<feature type="compositionally biased region" description="Basic and acidic residues" evidence="1">
    <location>
        <begin position="548"/>
        <end position="559"/>
    </location>
</feature>
<name>A0A6A4VKW0_AMPAM</name>
<evidence type="ECO:0000313" key="2">
    <source>
        <dbReference type="EMBL" id="KAF0292154.1"/>
    </source>
</evidence>
<feature type="compositionally biased region" description="Low complexity" evidence="1">
    <location>
        <begin position="684"/>
        <end position="699"/>
    </location>
</feature>
<dbReference type="OrthoDB" id="1914453at2759"/>
<keyword evidence="3" id="KW-1185">Reference proteome</keyword>
<dbReference type="Proteomes" id="UP000440578">
    <property type="component" value="Unassembled WGS sequence"/>
</dbReference>
<evidence type="ECO:0000313" key="3">
    <source>
        <dbReference type="Proteomes" id="UP000440578"/>
    </source>
</evidence>
<feature type="region of interest" description="Disordered" evidence="1">
    <location>
        <begin position="604"/>
        <end position="626"/>
    </location>
</feature>
<dbReference type="EMBL" id="VIIS01001831">
    <property type="protein sequence ID" value="KAF0292154.1"/>
    <property type="molecule type" value="Genomic_DNA"/>
</dbReference>